<keyword evidence="6" id="KW-0862">Zinc</keyword>
<dbReference type="InterPro" id="IPR017956">
    <property type="entry name" value="AT_hook_DNA-bd_motif"/>
</dbReference>
<feature type="region of interest" description="Disordered" evidence="12">
    <location>
        <begin position="397"/>
        <end position="427"/>
    </location>
</feature>
<evidence type="ECO:0000256" key="6">
    <source>
        <dbReference type="ARBA" id="ARBA00022833"/>
    </source>
</evidence>
<feature type="compositionally biased region" description="Polar residues" evidence="12">
    <location>
        <begin position="466"/>
        <end position="480"/>
    </location>
</feature>
<dbReference type="PROSITE" id="PS50157">
    <property type="entry name" value="ZINC_FINGER_C2H2_2"/>
    <property type="match status" value="10"/>
</dbReference>
<protein>
    <submittedName>
        <fullName evidence="14">(Atlantic silverside) hypothetical protein</fullName>
    </submittedName>
</protein>
<feature type="domain" description="C2H2-type" evidence="13">
    <location>
        <begin position="755"/>
        <end position="782"/>
    </location>
</feature>
<dbReference type="PANTHER" id="PTHR24384">
    <property type="entry name" value="FINGER PUTATIVE TRANSCRIPTION FACTOR FAMILY-RELATED"/>
    <property type="match status" value="1"/>
</dbReference>
<evidence type="ECO:0000256" key="11">
    <source>
        <dbReference type="PROSITE-ProRule" id="PRU00042"/>
    </source>
</evidence>
<feature type="domain" description="C2H2-type" evidence="13">
    <location>
        <begin position="948"/>
        <end position="975"/>
    </location>
</feature>
<dbReference type="Pfam" id="PF02178">
    <property type="entry name" value="AT_hook"/>
    <property type="match status" value="2"/>
</dbReference>
<dbReference type="Proteomes" id="UP000677803">
    <property type="component" value="Unassembled WGS sequence"/>
</dbReference>
<dbReference type="GO" id="GO:0000978">
    <property type="term" value="F:RNA polymerase II cis-regulatory region sequence-specific DNA binding"/>
    <property type="evidence" value="ECO:0007669"/>
    <property type="project" value="TreeGrafter"/>
</dbReference>
<dbReference type="AlphaFoldDB" id="A0A8S4BW47"/>
<evidence type="ECO:0000256" key="2">
    <source>
        <dbReference type="ARBA" id="ARBA00006991"/>
    </source>
</evidence>
<dbReference type="Gene3D" id="3.30.160.60">
    <property type="entry name" value="Classic Zinc Finger"/>
    <property type="match status" value="7"/>
</dbReference>
<sequence>MQRPVHGYAETHPDSPNTGKHFIPNYKSHLGNKCGGEMRMDPGQPALESHSPGGLGSDGHVIPETVDRAGCQQSEGDSSRRRMDTRSQAASGSAPDGPRKRVVVRKKRGRPRKQNLTLLTEDTDPNGAGPDAVQQEKASTVVPEPACAVNHNGSDEPNAADDHLTISGPQGEVTAPPPVLNDMEVGNVPVLVKRKRGRPKKTEVSALPKVSKTETAHRPASSPCPARTLRSRGGQHPPAQAYKPQTQEKLQPADTASVKSPNASCFPGDKRQRTSSQIDPQVPEKISKLEDTQEAPSVLSNGTDCGSRAETDGQVELSTEAHPTKADGGGGQPSLRCGEEQQQLARVVEGLEPNIEQRPQEKPEGIYSEDLNTLESVNPPQSEDPTIKETASVIACEDQQSENPQSLACETNAESSETGNVTTPEEKAACLEEPSAAKCESTDVGLDDSIAVSLSDTPKPFEHHANTTVKSQGQITQQSTFRRKRGGKRRRRITNASSREPLDERQDAGAGDTQIKAGGSDENSEANSDAITDVTYTKKGGKTLLKCGYCGRLFRFLSQFVIHRRIHTGERPFKCAECGKAFSKNSNLNLHLKVHRKNSMYQKCPFCKTKLLRTEYASHLKLHTHELDQEQRSYKCEQQGGGGGVEDSAPTPEKKERKICQYCGKTFPFQSALVRHVRVHTGEKPYTCNICGKAFGQAYFLRVHELTHWSVKRYNCTRCEKSFTHYSNAKNHTCRPAGAGHEPQPSRRIKPSLTYTCHICKKVFDHLQSFNSHMKDHTGAKLVRCLHCDKLFGALSEFEAHRSQCTIERAAASSSIKEEETMSLIQYAVPALRGSLGRGPSVQNKPPALSHRKRSASPKKPFQSTVTPPHRLSHLASKLNQLDNRSDPRRYLCPSCGRQFRHMGRLRAHMLTHAAGQRYSCACCGKTLTSWKKLWRHQRVHRQERGRFTCPRCGRGFRFAGPYKQHMSEHPEFRWIQDRPRRAFLPYQCEQCRCGFKTLGLLLSHQLCHSSPQDSPKDFDFSLCVDEHSSLSSKDMPTPTNKLVSSLPVAERNNSPSSPATAFQMSSPVPIISTASCQGLELNSLSEHPIRIPPLLMIM</sequence>
<dbReference type="SMART" id="SM00355">
    <property type="entry name" value="ZnF_C2H2"/>
    <property type="match status" value="12"/>
</dbReference>
<feature type="domain" description="C2H2-type" evidence="13">
    <location>
        <begin position="714"/>
        <end position="743"/>
    </location>
</feature>
<comment type="subcellular location">
    <subcellularLocation>
        <location evidence="1">Nucleus</location>
    </subcellularLocation>
</comment>
<evidence type="ECO:0000256" key="8">
    <source>
        <dbReference type="ARBA" id="ARBA00023125"/>
    </source>
</evidence>
<dbReference type="GO" id="GO:0000981">
    <property type="term" value="F:DNA-binding transcription factor activity, RNA polymerase II-specific"/>
    <property type="evidence" value="ECO:0007669"/>
    <property type="project" value="TreeGrafter"/>
</dbReference>
<feature type="domain" description="C2H2-type" evidence="13">
    <location>
        <begin position="987"/>
        <end position="1014"/>
    </location>
</feature>
<feature type="compositionally biased region" description="Basic residues" evidence="12">
    <location>
        <begin position="481"/>
        <end position="493"/>
    </location>
</feature>
<feature type="compositionally biased region" description="Basic residues" evidence="12">
    <location>
        <begin position="100"/>
        <end position="113"/>
    </location>
</feature>
<evidence type="ECO:0000256" key="3">
    <source>
        <dbReference type="ARBA" id="ARBA00022723"/>
    </source>
</evidence>
<evidence type="ECO:0000313" key="14">
    <source>
        <dbReference type="EMBL" id="CAG6015735.1"/>
    </source>
</evidence>
<dbReference type="PANTHER" id="PTHR24384:SF189">
    <property type="entry name" value="C2H2-TYPE DOMAIN-CONTAINING PROTEIN-RELATED"/>
    <property type="match status" value="1"/>
</dbReference>
<proteinExistence type="inferred from homology"/>
<dbReference type="OrthoDB" id="8649463at2759"/>
<evidence type="ECO:0000313" key="15">
    <source>
        <dbReference type="Proteomes" id="UP000677803"/>
    </source>
</evidence>
<dbReference type="EMBL" id="CAJRST010038888">
    <property type="protein sequence ID" value="CAG6015735.1"/>
    <property type="molecule type" value="Genomic_DNA"/>
</dbReference>
<feature type="domain" description="C2H2-type" evidence="13">
    <location>
        <begin position="573"/>
        <end position="600"/>
    </location>
</feature>
<gene>
    <name evidence="14" type="ORF">MMEN_LOCUS19802</name>
</gene>
<keyword evidence="4" id="KW-0677">Repeat</keyword>
<dbReference type="GO" id="GO:0008270">
    <property type="term" value="F:zinc ion binding"/>
    <property type="evidence" value="ECO:0007669"/>
    <property type="project" value="UniProtKB-KW"/>
</dbReference>
<feature type="domain" description="C2H2-type" evidence="13">
    <location>
        <begin position="686"/>
        <end position="713"/>
    </location>
</feature>
<feature type="region of interest" description="Disordered" evidence="12">
    <location>
        <begin position="835"/>
        <end position="869"/>
    </location>
</feature>
<evidence type="ECO:0000256" key="1">
    <source>
        <dbReference type="ARBA" id="ARBA00004123"/>
    </source>
</evidence>
<reference evidence="14" key="1">
    <citation type="submission" date="2021-05" db="EMBL/GenBank/DDBJ databases">
        <authorList>
            <person name="Tigano A."/>
        </authorList>
    </citation>
    <scope>NUCLEOTIDE SEQUENCE</scope>
</reference>
<evidence type="ECO:0000259" key="13">
    <source>
        <dbReference type="PROSITE" id="PS50157"/>
    </source>
</evidence>
<keyword evidence="7" id="KW-0805">Transcription regulation</keyword>
<name>A0A8S4BW47_9TELE</name>
<keyword evidence="3" id="KW-0479">Metal-binding</keyword>
<evidence type="ECO:0000256" key="10">
    <source>
        <dbReference type="ARBA" id="ARBA00023242"/>
    </source>
</evidence>
<feature type="compositionally biased region" description="Polar residues" evidence="12">
    <location>
        <begin position="401"/>
        <end position="423"/>
    </location>
</feature>
<evidence type="ECO:0000256" key="5">
    <source>
        <dbReference type="ARBA" id="ARBA00022771"/>
    </source>
</evidence>
<feature type="domain" description="C2H2-type" evidence="13">
    <location>
        <begin position="658"/>
        <end position="685"/>
    </location>
</feature>
<dbReference type="PROSITE" id="PS00028">
    <property type="entry name" value="ZINC_FINGER_C2H2_1"/>
    <property type="match status" value="9"/>
</dbReference>
<feature type="compositionally biased region" description="Polar residues" evidence="12">
    <location>
        <begin position="294"/>
        <end position="304"/>
    </location>
</feature>
<keyword evidence="15" id="KW-1185">Reference proteome</keyword>
<feature type="region of interest" description="Disordered" evidence="12">
    <location>
        <begin position="1"/>
        <end position="339"/>
    </location>
</feature>
<dbReference type="InterPro" id="IPR050752">
    <property type="entry name" value="C2H2-ZF_domain"/>
</dbReference>
<dbReference type="Pfam" id="PF00096">
    <property type="entry name" value="zf-C2H2"/>
    <property type="match status" value="6"/>
</dbReference>
<feature type="domain" description="C2H2-type" evidence="13">
    <location>
        <begin position="919"/>
        <end position="946"/>
    </location>
</feature>
<comment type="caution">
    <text evidence="14">The sequence shown here is derived from an EMBL/GenBank/DDBJ whole genome shotgun (WGS) entry which is preliminary data.</text>
</comment>
<dbReference type="InterPro" id="IPR036236">
    <property type="entry name" value="Znf_C2H2_sf"/>
</dbReference>
<keyword evidence="10" id="KW-0539">Nucleus</keyword>
<evidence type="ECO:0000256" key="7">
    <source>
        <dbReference type="ARBA" id="ARBA00023015"/>
    </source>
</evidence>
<organism evidence="14 15">
    <name type="scientific">Menidia menidia</name>
    <name type="common">Atlantic silverside</name>
    <dbReference type="NCBI Taxonomy" id="238744"/>
    <lineage>
        <taxon>Eukaryota</taxon>
        <taxon>Metazoa</taxon>
        <taxon>Chordata</taxon>
        <taxon>Craniata</taxon>
        <taxon>Vertebrata</taxon>
        <taxon>Euteleostomi</taxon>
        <taxon>Actinopterygii</taxon>
        <taxon>Neopterygii</taxon>
        <taxon>Teleostei</taxon>
        <taxon>Neoteleostei</taxon>
        <taxon>Acanthomorphata</taxon>
        <taxon>Ovalentaria</taxon>
        <taxon>Atherinomorphae</taxon>
        <taxon>Atheriniformes</taxon>
        <taxon>Atherinopsidae</taxon>
        <taxon>Menidiinae</taxon>
        <taxon>Menidia</taxon>
    </lineage>
</organism>
<evidence type="ECO:0000256" key="12">
    <source>
        <dbReference type="SAM" id="MobiDB-lite"/>
    </source>
</evidence>
<dbReference type="SMART" id="SM00384">
    <property type="entry name" value="AT_hook"/>
    <property type="match status" value="2"/>
</dbReference>
<dbReference type="InterPro" id="IPR013087">
    <property type="entry name" value="Znf_C2H2_type"/>
</dbReference>
<feature type="domain" description="C2H2-type" evidence="13">
    <location>
        <begin position="545"/>
        <end position="572"/>
    </location>
</feature>
<keyword evidence="5 11" id="KW-0863">Zinc-finger</keyword>
<dbReference type="SUPFAM" id="SSF57667">
    <property type="entry name" value="beta-beta-alpha zinc fingers"/>
    <property type="match status" value="6"/>
</dbReference>
<comment type="similarity">
    <text evidence="2">Belongs to the krueppel C2H2-type zinc-finger protein family.</text>
</comment>
<dbReference type="GO" id="GO:0005634">
    <property type="term" value="C:nucleus"/>
    <property type="evidence" value="ECO:0007669"/>
    <property type="project" value="UniProtKB-SubCell"/>
</dbReference>
<feature type="domain" description="C2H2-type" evidence="13">
    <location>
        <begin position="891"/>
        <end position="918"/>
    </location>
</feature>
<evidence type="ECO:0000256" key="4">
    <source>
        <dbReference type="ARBA" id="ARBA00022737"/>
    </source>
</evidence>
<keyword evidence="9" id="KW-0804">Transcription</keyword>
<dbReference type="FunFam" id="3.30.160.60:FF:000295">
    <property type="entry name" value="zinc finger protein 19"/>
    <property type="match status" value="1"/>
</dbReference>
<dbReference type="FunFam" id="3.30.160.60:FF:001818">
    <property type="entry name" value="GDNF-inducible zinc finger protein 1 isoform X1"/>
    <property type="match status" value="1"/>
</dbReference>
<keyword evidence="8" id="KW-0238">DNA-binding</keyword>
<evidence type="ECO:0000256" key="9">
    <source>
        <dbReference type="ARBA" id="ARBA00023163"/>
    </source>
</evidence>
<dbReference type="FunFam" id="3.30.160.60:FF:001442">
    <property type="entry name" value="zinc finger protein 696"/>
    <property type="match status" value="1"/>
</dbReference>
<feature type="region of interest" description="Disordered" evidence="12">
    <location>
        <begin position="453"/>
        <end position="526"/>
    </location>
</feature>
<accession>A0A8S4BW47</accession>